<feature type="transmembrane region" description="Helical" evidence="1">
    <location>
        <begin position="96"/>
        <end position="123"/>
    </location>
</feature>
<keyword evidence="1" id="KW-0812">Transmembrane</keyword>
<accession>A0A0E9X9N4</accession>
<protein>
    <submittedName>
        <fullName evidence="2">Uncharacterized protein</fullName>
    </submittedName>
</protein>
<reference evidence="2" key="2">
    <citation type="journal article" date="2015" name="Fish Shellfish Immunol.">
        <title>Early steps in the European eel (Anguilla anguilla)-Vibrio vulnificus interaction in the gills: Role of the RtxA13 toxin.</title>
        <authorList>
            <person name="Callol A."/>
            <person name="Pajuelo D."/>
            <person name="Ebbesson L."/>
            <person name="Teles M."/>
            <person name="MacKenzie S."/>
            <person name="Amaro C."/>
        </authorList>
    </citation>
    <scope>NUCLEOTIDE SEQUENCE</scope>
</reference>
<feature type="transmembrane region" description="Helical" evidence="1">
    <location>
        <begin position="32"/>
        <end position="57"/>
    </location>
</feature>
<evidence type="ECO:0000256" key="1">
    <source>
        <dbReference type="SAM" id="Phobius"/>
    </source>
</evidence>
<keyword evidence="1" id="KW-0472">Membrane</keyword>
<proteinExistence type="predicted"/>
<evidence type="ECO:0000313" key="2">
    <source>
        <dbReference type="EMBL" id="JAH98560.1"/>
    </source>
</evidence>
<organism evidence="2">
    <name type="scientific">Anguilla anguilla</name>
    <name type="common">European freshwater eel</name>
    <name type="synonym">Muraena anguilla</name>
    <dbReference type="NCBI Taxonomy" id="7936"/>
    <lineage>
        <taxon>Eukaryota</taxon>
        <taxon>Metazoa</taxon>
        <taxon>Chordata</taxon>
        <taxon>Craniata</taxon>
        <taxon>Vertebrata</taxon>
        <taxon>Euteleostomi</taxon>
        <taxon>Actinopterygii</taxon>
        <taxon>Neopterygii</taxon>
        <taxon>Teleostei</taxon>
        <taxon>Anguilliformes</taxon>
        <taxon>Anguillidae</taxon>
        <taxon>Anguilla</taxon>
    </lineage>
</organism>
<dbReference type="AlphaFoldDB" id="A0A0E9X9N4"/>
<name>A0A0E9X9N4_ANGAN</name>
<dbReference type="EMBL" id="GBXM01010017">
    <property type="protein sequence ID" value="JAH98560.1"/>
    <property type="molecule type" value="Transcribed_RNA"/>
</dbReference>
<reference evidence="2" key="1">
    <citation type="submission" date="2014-11" db="EMBL/GenBank/DDBJ databases">
        <authorList>
            <person name="Amaro Gonzalez C."/>
        </authorList>
    </citation>
    <scope>NUCLEOTIDE SEQUENCE</scope>
</reference>
<keyword evidence="1" id="KW-1133">Transmembrane helix</keyword>
<sequence length="138" mass="16084">MRLIGNGFGDCCKPSVCWNAGRRSEVKNEQNIYILLRSFIIVCLLYCFFIIIIIIIIESCRIFLLKFWRIIENFSFSPRTNPCIPHTAHSTERKGVGGMFCFFCFVFFFLVEKLLCFSHICVLHKCCLQKKKSFSVST</sequence>